<dbReference type="Proteomes" id="UP001081283">
    <property type="component" value="Unassembled WGS sequence"/>
</dbReference>
<reference evidence="2" key="1">
    <citation type="submission" date="2022-10" db="EMBL/GenBank/DDBJ databases">
        <title>Hoeflea sp. J2-29, isolated from marine algae.</title>
        <authorList>
            <person name="Kristyanto S."/>
            <person name="Kim J.M."/>
            <person name="Jeon C.O."/>
        </authorList>
    </citation>
    <scope>NUCLEOTIDE SEQUENCE</scope>
    <source>
        <strain evidence="2">J2-29</strain>
    </source>
</reference>
<protein>
    <submittedName>
        <fullName evidence="2">Uncharacterized protein</fullName>
    </submittedName>
</protein>
<feature type="compositionally biased region" description="Basic and acidic residues" evidence="1">
    <location>
        <begin position="308"/>
        <end position="318"/>
    </location>
</feature>
<organism evidence="2 3">
    <name type="scientific">Hoeflea ulvae</name>
    <dbReference type="NCBI Taxonomy" id="2983764"/>
    <lineage>
        <taxon>Bacteria</taxon>
        <taxon>Pseudomonadati</taxon>
        <taxon>Pseudomonadota</taxon>
        <taxon>Alphaproteobacteria</taxon>
        <taxon>Hyphomicrobiales</taxon>
        <taxon>Rhizobiaceae</taxon>
        <taxon>Hoeflea</taxon>
    </lineage>
</organism>
<evidence type="ECO:0000256" key="1">
    <source>
        <dbReference type="SAM" id="MobiDB-lite"/>
    </source>
</evidence>
<evidence type="ECO:0000313" key="2">
    <source>
        <dbReference type="EMBL" id="MCY0093597.1"/>
    </source>
</evidence>
<gene>
    <name evidence="2" type="ORF">OEG82_06135</name>
</gene>
<dbReference type="EMBL" id="JAOVZQ010000001">
    <property type="protein sequence ID" value="MCY0093597.1"/>
    <property type="molecule type" value="Genomic_DNA"/>
</dbReference>
<accession>A0ABT3YCQ6</accession>
<keyword evidence="3" id="KW-1185">Reference proteome</keyword>
<sequence>MIDTFTPPKGNASFAKKDLADKSHSSQASVAITWDSAEVELDSNLVLELKKAIDAASAVIGQLTAQSKSLLGAVETVIREIVKLQKNSEKQLELAWDFHVDVKEESAFLVRHSQIVEWKATKVGDLKGTGYVDAVSTVQLPQGLAEELDVTQRYSTNLTQPRFANQKCHVTYLSAGKRISNIRTVLKVTLPSVATQLGALLEDLLDLIKVIGTAVGKAGQAVYDKLKGSIESLLSPFALKAGPAPKDEPDAIDYLSKALEKFLSVLSKLAGEVSGRISLEQSTLSFQAVSDSFYDTWLRAKDRRAKIDAVPDTRKQAQKENSGSNGESPEDGEVPSGDSNASLPIPWADGAEAVPESALIAAEVPLSGTHLELIAIKDGMRLAYNPVRPGASEFIISARMLEEMQIEESKKDKKDR</sequence>
<feature type="region of interest" description="Disordered" evidence="1">
    <location>
        <begin position="308"/>
        <end position="347"/>
    </location>
</feature>
<name>A0ABT3YCQ6_9HYPH</name>
<dbReference type="RefSeq" id="WP_267611551.1">
    <property type="nucleotide sequence ID" value="NZ_JAOVZQ010000001.1"/>
</dbReference>
<evidence type="ECO:0000313" key="3">
    <source>
        <dbReference type="Proteomes" id="UP001081283"/>
    </source>
</evidence>
<proteinExistence type="predicted"/>
<comment type="caution">
    <text evidence="2">The sequence shown here is derived from an EMBL/GenBank/DDBJ whole genome shotgun (WGS) entry which is preliminary data.</text>
</comment>